<dbReference type="Gene3D" id="3.30.70.330">
    <property type="match status" value="1"/>
</dbReference>
<evidence type="ECO:0000313" key="6">
    <source>
        <dbReference type="Proteomes" id="UP000195602"/>
    </source>
</evidence>
<dbReference type="EMBL" id="LYUB02000001">
    <property type="protein sequence ID" value="OVF11075.1"/>
    <property type="molecule type" value="Genomic_DNA"/>
</dbReference>
<evidence type="ECO:0000256" key="3">
    <source>
        <dbReference type="ARBA" id="ARBA00023274"/>
    </source>
</evidence>
<dbReference type="InterPro" id="IPR013025">
    <property type="entry name" value="Ribosomal_uL23-like"/>
</dbReference>
<dbReference type="AlphaFoldDB" id="A0AA91T4K3"/>
<evidence type="ECO:0000256" key="1">
    <source>
        <dbReference type="ARBA" id="ARBA00006700"/>
    </source>
</evidence>
<keyword evidence="3" id="KW-0687">Ribonucleoprotein</keyword>
<sequence length="288" mass="33461">MMEKLAGSLQRLAISSRSLHYKANHKKYPKVNIKDVVMEKPRYGFRKERPPLLSQSVTDTLFPASEIKKKYVEQGKPVPIKFNAKSDEISKRNYEKYKEEVALGLPHFRVGEKKVYFPKARVCLLRPNAKHTPYQAKFLVPRNFNKMDLRDYLWHVYGLRALNVTVQLLHAKFTRGMDDHARYRAPQYKKMTIDMEEPFIWPELPESVVESARKFREDQTEAMAMLTAQGSNKHKPSEAFDGLYKKPELPNIFVSTNTKKALGEKVKELEAQREAKGDRAMVADFLNL</sequence>
<comment type="similarity">
    <text evidence="1">Belongs to the universal ribosomal protein uL23 family.</text>
</comment>
<dbReference type="SUPFAM" id="SSF54189">
    <property type="entry name" value="Ribosomal proteins S24e, L23 and L15e"/>
    <property type="match status" value="1"/>
</dbReference>
<comment type="caution">
    <text evidence="5">The sequence shown here is derived from an EMBL/GenBank/DDBJ whole genome shotgun (WGS) entry which is preliminary data.</text>
</comment>
<organism evidence="5 6">
    <name type="scientific">Clavispora lusitaniae</name>
    <name type="common">Candida lusitaniae</name>
    <dbReference type="NCBI Taxonomy" id="36911"/>
    <lineage>
        <taxon>Eukaryota</taxon>
        <taxon>Fungi</taxon>
        <taxon>Dikarya</taxon>
        <taxon>Ascomycota</taxon>
        <taxon>Saccharomycotina</taxon>
        <taxon>Pichiomycetes</taxon>
        <taxon>Metschnikowiaceae</taxon>
        <taxon>Clavispora</taxon>
    </lineage>
</organism>
<evidence type="ECO:0000256" key="2">
    <source>
        <dbReference type="ARBA" id="ARBA00022980"/>
    </source>
</evidence>
<dbReference type="Pfam" id="PF00276">
    <property type="entry name" value="Ribosomal_L23"/>
    <property type="match status" value="1"/>
</dbReference>
<proteinExistence type="inferred from homology"/>
<dbReference type="PANTHER" id="PTHR12059:SF5">
    <property type="entry name" value="LARGE RIBOSOMAL SUBUNIT PROTEIN UL23M"/>
    <property type="match status" value="1"/>
</dbReference>
<dbReference type="GO" id="GO:0032543">
    <property type="term" value="P:mitochondrial translation"/>
    <property type="evidence" value="ECO:0007669"/>
    <property type="project" value="EnsemblFungi"/>
</dbReference>
<evidence type="ECO:0000313" key="5">
    <source>
        <dbReference type="EMBL" id="OVF11075.1"/>
    </source>
</evidence>
<dbReference type="KEGG" id="clus:A9F13_01g05302"/>
<accession>A0AA91T4K3</accession>
<evidence type="ECO:0000256" key="4">
    <source>
        <dbReference type="ARBA" id="ARBA00039977"/>
    </source>
</evidence>
<dbReference type="InterPro" id="IPR012677">
    <property type="entry name" value="Nucleotide-bd_a/b_plait_sf"/>
</dbReference>
<reference evidence="5 6" key="1">
    <citation type="submission" date="2017-04" db="EMBL/GenBank/DDBJ databases">
        <title>Draft genome of the yeast Clavispora lusitaniae type strain CBS 6936.</title>
        <authorList>
            <person name="Durrens P."/>
            <person name="Klopp C."/>
            <person name="Biteau N."/>
            <person name="Fitton-Ouhabi V."/>
            <person name="Dementhon K."/>
            <person name="Accoceberry I."/>
            <person name="Sherman D.J."/>
            <person name="Noel T."/>
        </authorList>
    </citation>
    <scope>NUCLEOTIDE SEQUENCE [LARGE SCALE GENOMIC DNA]</scope>
    <source>
        <strain evidence="5 6">CBS 6936</strain>
    </source>
</reference>
<dbReference type="GO" id="GO:0003735">
    <property type="term" value="F:structural constituent of ribosome"/>
    <property type="evidence" value="ECO:0007669"/>
    <property type="project" value="EnsemblFungi"/>
</dbReference>
<gene>
    <name evidence="5" type="ORF">A9F13_01g05302</name>
</gene>
<protein>
    <recommendedName>
        <fullName evidence="4">Large ribosomal subunit protein uL23m</fullName>
    </recommendedName>
</protein>
<keyword evidence="2 5" id="KW-0689">Ribosomal protein</keyword>
<dbReference type="FunFam" id="3.30.70.330:FF:000614">
    <property type="entry name" value="Mrp20p"/>
    <property type="match status" value="1"/>
</dbReference>
<dbReference type="OMA" id="HAKFTRG"/>
<dbReference type="PANTHER" id="PTHR12059">
    <property type="entry name" value="RIBOSOMAL PROTEIN L23-RELATED"/>
    <property type="match status" value="1"/>
</dbReference>
<dbReference type="InterPro" id="IPR012678">
    <property type="entry name" value="Ribosomal_uL23/eL15/eS24_sf"/>
</dbReference>
<dbReference type="Proteomes" id="UP000195602">
    <property type="component" value="Unassembled WGS sequence"/>
</dbReference>
<name>A0AA91T4K3_CLALS</name>
<dbReference type="GO" id="GO:0005762">
    <property type="term" value="C:mitochondrial large ribosomal subunit"/>
    <property type="evidence" value="ECO:0007669"/>
    <property type="project" value="EnsemblFungi"/>
</dbReference>